<protein>
    <submittedName>
        <fullName evidence="2">Uncharacterized protein</fullName>
    </submittedName>
</protein>
<proteinExistence type="predicted"/>
<dbReference type="AlphaFoldDB" id="A0A6G9Y0K4"/>
<dbReference type="RefSeq" id="WP_167465744.1">
    <property type="nucleotide sequence ID" value="NZ_CP046171.1"/>
</dbReference>
<accession>A0A6G9Y0K4</accession>
<reference evidence="2 3" key="1">
    <citation type="journal article" date="2019" name="ACS Chem. Biol.">
        <title>Identification and Mobilization of a Cryptic Antibiotic Biosynthesis Gene Locus from a Human-Pathogenic Nocardia Isolate.</title>
        <authorList>
            <person name="Herisse M."/>
            <person name="Ishida K."/>
            <person name="Porter J.L."/>
            <person name="Howden B."/>
            <person name="Hertweck C."/>
            <person name="Stinear T.P."/>
            <person name="Pidot S.J."/>
        </authorList>
    </citation>
    <scope>NUCLEOTIDE SEQUENCE [LARGE SCALE GENOMIC DNA]</scope>
    <source>
        <strain evidence="2 3">AUSMDU00024985</strain>
    </source>
</reference>
<evidence type="ECO:0000313" key="2">
    <source>
        <dbReference type="EMBL" id="QIS06729.1"/>
    </source>
</evidence>
<gene>
    <name evidence="2" type="ORF">F5X71_34450</name>
</gene>
<dbReference type="EMBL" id="CP046171">
    <property type="protein sequence ID" value="QIS06729.1"/>
    <property type="molecule type" value="Genomic_DNA"/>
</dbReference>
<evidence type="ECO:0000256" key="1">
    <source>
        <dbReference type="SAM" id="MobiDB-lite"/>
    </source>
</evidence>
<feature type="region of interest" description="Disordered" evidence="1">
    <location>
        <begin position="127"/>
        <end position="159"/>
    </location>
</feature>
<feature type="compositionally biased region" description="Polar residues" evidence="1">
    <location>
        <begin position="150"/>
        <end position="159"/>
    </location>
</feature>
<name>A0A6G9Y0K4_NOCBR</name>
<sequence>MTEPPRPAVSAQELRADAQARGWPELAGPDAAVETALRNRAAKMAWLEAVVARIAQADAAGNANIRPSAAAVTKRFQEVILSQTRAGEWLAARELSLNTLFAYWTPQWVLDDLIGEHGVYSIQPELEWPATDGTPKPSVGKRFDDPLLPDSSTQTGQGT</sequence>
<organism evidence="2 3">
    <name type="scientific">Nocardia brasiliensis</name>
    <dbReference type="NCBI Taxonomy" id="37326"/>
    <lineage>
        <taxon>Bacteria</taxon>
        <taxon>Bacillati</taxon>
        <taxon>Actinomycetota</taxon>
        <taxon>Actinomycetes</taxon>
        <taxon>Mycobacteriales</taxon>
        <taxon>Nocardiaceae</taxon>
        <taxon>Nocardia</taxon>
    </lineage>
</organism>
<dbReference type="Proteomes" id="UP000501705">
    <property type="component" value="Chromosome"/>
</dbReference>
<evidence type="ECO:0000313" key="3">
    <source>
        <dbReference type="Proteomes" id="UP000501705"/>
    </source>
</evidence>